<protein>
    <submittedName>
        <fullName evidence="1">Uncharacterized protein</fullName>
    </submittedName>
</protein>
<dbReference type="EMBL" id="LRGB01019619">
    <property type="protein sequence ID" value="KZR97906.1"/>
    <property type="molecule type" value="Genomic_DNA"/>
</dbReference>
<keyword evidence="2" id="KW-1185">Reference proteome</keyword>
<reference evidence="1 2" key="1">
    <citation type="submission" date="2016-03" db="EMBL/GenBank/DDBJ databases">
        <title>EvidentialGene: Evidence-directed Construction of Genes on Genomes.</title>
        <authorList>
            <person name="Gilbert D.G."/>
            <person name="Choi J.-H."/>
            <person name="Mockaitis K."/>
            <person name="Colbourne J."/>
            <person name="Pfrender M."/>
        </authorList>
    </citation>
    <scope>NUCLEOTIDE SEQUENCE [LARGE SCALE GENOMIC DNA]</scope>
    <source>
        <strain evidence="1 2">Xinb3</strain>
        <tissue evidence="1">Complete organism</tissue>
    </source>
</reference>
<dbReference type="AlphaFoldDB" id="A0A164FLG1"/>
<accession>A0A164FLG1</accession>
<organism evidence="1 2">
    <name type="scientific">Daphnia magna</name>
    <dbReference type="NCBI Taxonomy" id="35525"/>
    <lineage>
        <taxon>Eukaryota</taxon>
        <taxon>Metazoa</taxon>
        <taxon>Ecdysozoa</taxon>
        <taxon>Arthropoda</taxon>
        <taxon>Crustacea</taxon>
        <taxon>Branchiopoda</taxon>
        <taxon>Diplostraca</taxon>
        <taxon>Cladocera</taxon>
        <taxon>Anomopoda</taxon>
        <taxon>Daphniidae</taxon>
        <taxon>Daphnia</taxon>
    </lineage>
</organism>
<evidence type="ECO:0000313" key="2">
    <source>
        <dbReference type="Proteomes" id="UP000076858"/>
    </source>
</evidence>
<proteinExistence type="predicted"/>
<dbReference type="Proteomes" id="UP000076858">
    <property type="component" value="Unassembled WGS sequence"/>
</dbReference>
<evidence type="ECO:0000313" key="1">
    <source>
        <dbReference type="EMBL" id="KZR97906.1"/>
    </source>
</evidence>
<gene>
    <name evidence="1" type="ORF">APZ42_006964</name>
</gene>
<comment type="caution">
    <text evidence="1">The sequence shown here is derived from an EMBL/GenBank/DDBJ whole genome shotgun (WGS) entry which is preliminary data.</text>
</comment>
<name>A0A164FLG1_9CRUS</name>
<sequence>MLAVGVLVLVCGCMTGYTTSALFLSSSSVHRVSGTEINQSLRGYKCFVRRAEEWNIDVQ</sequence>